<accession>A0ABV5FY94</accession>
<name>A0ABV5FY94_9MICC</name>
<dbReference type="EMBL" id="JBHMFI010000001">
    <property type="protein sequence ID" value="MFB9071651.1"/>
    <property type="molecule type" value="Genomic_DNA"/>
</dbReference>
<evidence type="ECO:0008006" key="3">
    <source>
        <dbReference type="Google" id="ProtNLM"/>
    </source>
</evidence>
<dbReference type="Proteomes" id="UP001589575">
    <property type="component" value="Unassembled WGS sequence"/>
</dbReference>
<sequence>MSTSWCSFLCSFFCSSWRSSPSWYSCSSVMPPSFPYLISPESCFPLRAFPYLFPAAGGGGFC</sequence>
<organism evidence="1 2">
    <name type="scientific">Citricoccus parietis</name>
    <dbReference type="NCBI Taxonomy" id="592307"/>
    <lineage>
        <taxon>Bacteria</taxon>
        <taxon>Bacillati</taxon>
        <taxon>Actinomycetota</taxon>
        <taxon>Actinomycetes</taxon>
        <taxon>Micrococcales</taxon>
        <taxon>Micrococcaceae</taxon>
        <taxon>Citricoccus</taxon>
    </lineage>
</organism>
<evidence type="ECO:0000313" key="2">
    <source>
        <dbReference type="Proteomes" id="UP001589575"/>
    </source>
</evidence>
<gene>
    <name evidence="1" type="ORF">ACFFX0_10745</name>
</gene>
<protein>
    <recommendedName>
        <fullName evidence="3">Secreted protein</fullName>
    </recommendedName>
</protein>
<proteinExistence type="predicted"/>
<reference evidence="1 2" key="1">
    <citation type="submission" date="2024-09" db="EMBL/GenBank/DDBJ databases">
        <authorList>
            <person name="Sun Q."/>
            <person name="Mori K."/>
        </authorList>
    </citation>
    <scope>NUCLEOTIDE SEQUENCE [LARGE SCALE GENOMIC DNA]</scope>
    <source>
        <strain evidence="1 2">CCM 7609</strain>
    </source>
</reference>
<evidence type="ECO:0000313" key="1">
    <source>
        <dbReference type="EMBL" id="MFB9071651.1"/>
    </source>
</evidence>
<comment type="caution">
    <text evidence="1">The sequence shown here is derived from an EMBL/GenBank/DDBJ whole genome shotgun (WGS) entry which is preliminary data.</text>
</comment>
<keyword evidence="2" id="KW-1185">Reference proteome</keyword>